<dbReference type="InterPro" id="IPR029711">
    <property type="entry name" value="Haus7-like"/>
</dbReference>
<protein>
    <submittedName>
        <fullName evidence="1">Uncharacterized protein</fullName>
    </submittedName>
</protein>
<accession>A0A673XYE7</accession>
<dbReference type="PANTHER" id="PTHR14352:SF2">
    <property type="entry name" value="HAUS AUGMIN-LIKE COMPLEX SUBUNIT 7"/>
    <property type="match status" value="1"/>
</dbReference>
<dbReference type="AlphaFoldDB" id="A0A673XYE7"/>
<name>A0A673XYE7_SALTR</name>
<dbReference type="Ensembl" id="ENSSTUT00000028550.1">
    <property type="protein sequence ID" value="ENSSTUP00000027266.1"/>
    <property type="gene ID" value="ENSSTUG00000011837.1"/>
</dbReference>
<dbReference type="GeneTree" id="ENSGT01120000272711"/>
<reference evidence="1" key="1">
    <citation type="submission" date="2025-08" db="UniProtKB">
        <authorList>
            <consortium name="Ensembl"/>
        </authorList>
    </citation>
    <scope>IDENTIFICATION</scope>
</reference>
<dbReference type="GO" id="GO:0051011">
    <property type="term" value="F:microtubule minus-end binding"/>
    <property type="evidence" value="ECO:0007669"/>
    <property type="project" value="TreeGrafter"/>
</dbReference>
<dbReference type="GO" id="GO:0070652">
    <property type="term" value="C:HAUS complex"/>
    <property type="evidence" value="ECO:0007669"/>
    <property type="project" value="TreeGrafter"/>
</dbReference>
<dbReference type="GO" id="GO:0031023">
    <property type="term" value="P:microtubule organizing center organization"/>
    <property type="evidence" value="ECO:0007669"/>
    <property type="project" value="TreeGrafter"/>
</dbReference>
<reference evidence="1" key="2">
    <citation type="submission" date="2025-09" db="UniProtKB">
        <authorList>
            <consortium name="Ensembl"/>
        </authorList>
    </citation>
    <scope>IDENTIFICATION</scope>
</reference>
<organism evidence="1 2">
    <name type="scientific">Salmo trutta</name>
    <name type="common">Brown trout</name>
    <dbReference type="NCBI Taxonomy" id="8032"/>
    <lineage>
        <taxon>Eukaryota</taxon>
        <taxon>Metazoa</taxon>
        <taxon>Chordata</taxon>
        <taxon>Craniata</taxon>
        <taxon>Vertebrata</taxon>
        <taxon>Euteleostomi</taxon>
        <taxon>Actinopterygii</taxon>
        <taxon>Neopterygii</taxon>
        <taxon>Teleostei</taxon>
        <taxon>Protacanthopterygii</taxon>
        <taxon>Salmoniformes</taxon>
        <taxon>Salmonidae</taxon>
        <taxon>Salmoninae</taxon>
        <taxon>Salmo</taxon>
    </lineage>
</organism>
<dbReference type="GO" id="GO:0051225">
    <property type="term" value="P:spindle assembly"/>
    <property type="evidence" value="ECO:0007669"/>
    <property type="project" value="TreeGrafter"/>
</dbReference>
<evidence type="ECO:0000313" key="2">
    <source>
        <dbReference type="Proteomes" id="UP000472277"/>
    </source>
</evidence>
<sequence>AKEKFRLCGYGNDGRPDVRTTTLSCSLVEGLYLREAESMQELLCTPSQHRTDILAWICSSICPSLSKKLPSLRSKDPNSLSQGKYTCLGKVLLVSSSC</sequence>
<proteinExistence type="predicted"/>
<evidence type="ECO:0000313" key="1">
    <source>
        <dbReference type="Ensembl" id="ENSSTUP00000027266.1"/>
    </source>
</evidence>
<dbReference type="PANTHER" id="PTHR14352">
    <property type="entry name" value="HAUS AUGMIN-LIKE COMPLEX SUBUNIT 7"/>
    <property type="match status" value="1"/>
</dbReference>
<dbReference type="Proteomes" id="UP000472277">
    <property type="component" value="Chromosome 30"/>
</dbReference>
<keyword evidence="2" id="KW-1185">Reference proteome</keyword>
<dbReference type="InParanoid" id="A0A673XYE7"/>